<dbReference type="EMBL" id="QQAX01000020">
    <property type="protein sequence ID" value="RDI41324.1"/>
    <property type="molecule type" value="Genomic_DNA"/>
</dbReference>
<comment type="similarity">
    <text evidence="2 6">Belongs to the ABC-2 integral membrane protein family.</text>
</comment>
<comment type="subcellular location">
    <subcellularLocation>
        <location evidence="6">Cell inner membrane</location>
        <topology evidence="6">Multi-pass membrane protein</topology>
    </subcellularLocation>
    <subcellularLocation>
        <location evidence="1">Membrane</location>
        <topology evidence="1">Multi-pass membrane protein</topology>
    </subcellularLocation>
</comment>
<evidence type="ECO:0000313" key="9">
    <source>
        <dbReference type="Proteomes" id="UP000254720"/>
    </source>
</evidence>
<dbReference type="PIRSF" id="PIRSF006648">
    <property type="entry name" value="DrrB"/>
    <property type="match status" value="1"/>
</dbReference>
<reference evidence="8 9" key="1">
    <citation type="submission" date="2018-07" db="EMBL/GenBank/DDBJ databases">
        <title>Genomic Encyclopedia of Type Strains, Phase IV (KMG-IV): sequencing the most valuable type-strain genomes for metagenomic binning, comparative biology and taxonomic classification.</title>
        <authorList>
            <person name="Goeker M."/>
        </authorList>
    </citation>
    <scope>NUCLEOTIDE SEQUENCE [LARGE SCALE GENOMIC DNA]</scope>
    <source>
        <strain evidence="8 9">DSM 16500</strain>
    </source>
</reference>
<protein>
    <recommendedName>
        <fullName evidence="6">Transport permease protein</fullName>
    </recommendedName>
</protein>
<accession>A0A370GG08</accession>
<gene>
    <name evidence="8" type="ORF">C8D86_12024</name>
</gene>
<keyword evidence="6" id="KW-1003">Cell membrane</keyword>
<dbReference type="GO" id="GO:0043190">
    <property type="term" value="C:ATP-binding cassette (ABC) transporter complex"/>
    <property type="evidence" value="ECO:0007669"/>
    <property type="project" value="InterPro"/>
</dbReference>
<proteinExistence type="inferred from homology"/>
<keyword evidence="4 6" id="KW-1133">Transmembrane helix</keyword>
<dbReference type="InterPro" id="IPR013525">
    <property type="entry name" value="ABC2_TM"/>
</dbReference>
<comment type="caution">
    <text evidence="8">The sequence shown here is derived from an EMBL/GenBank/DDBJ whole genome shotgun (WGS) entry which is preliminary data.</text>
</comment>
<feature type="transmembrane region" description="Helical" evidence="6">
    <location>
        <begin position="176"/>
        <end position="196"/>
    </location>
</feature>
<keyword evidence="3 6" id="KW-0812">Transmembrane</keyword>
<dbReference type="InterPro" id="IPR047817">
    <property type="entry name" value="ABC2_TM_bact-type"/>
</dbReference>
<evidence type="ECO:0000256" key="2">
    <source>
        <dbReference type="ARBA" id="ARBA00007783"/>
    </source>
</evidence>
<evidence type="ECO:0000256" key="5">
    <source>
        <dbReference type="ARBA" id="ARBA00023136"/>
    </source>
</evidence>
<feature type="domain" description="ABC transmembrane type-2" evidence="7">
    <location>
        <begin position="27"/>
        <end position="256"/>
    </location>
</feature>
<evidence type="ECO:0000256" key="3">
    <source>
        <dbReference type="ARBA" id="ARBA00022692"/>
    </source>
</evidence>
<feature type="transmembrane region" description="Helical" evidence="6">
    <location>
        <begin position="63"/>
        <end position="82"/>
    </location>
</feature>
<evidence type="ECO:0000259" key="7">
    <source>
        <dbReference type="PROSITE" id="PS51012"/>
    </source>
</evidence>
<dbReference type="PANTHER" id="PTHR43332:SF2">
    <property type="entry name" value="INNER MEMBRANE TRANSPORT PERMEASE YADH"/>
    <property type="match status" value="1"/>
</dbReference>
<dbReference type="Proteomes" id="UP000254720">
    <property type="component" value="Unassembled WGS sequence"/>
</dbReference>
<keyword evidence="9" id="KW-1185">Reference proteome</keyword>
<keyword evidence="6" id="KW-0813">Transport</keyword>
<dbReference type="PANTHER" id="PTHR43332">
    <property type="entry name" value="INNER MEMBRANE TRANSPORT PERMEASE YADH-RELATED"/>
    <property type="match status" value="1"/>
</dbReference>
<evidence type="ECO:0000256" key="6">
    <source>
        <dbReference type="RuleBase" id="RU361157"/>
    </source>
</evidence>
<dbReference type="RefSeq" id="WP_114834956.1">
    <property type="nucleotide sequence ID" value="NZ_LR699114.1"/>
</dbReference>
<organism evidence="8 9">
    <name type="scientific">Aquicella lusitana</name>
    <dbReference type="NCBI Taxonomy" id="254246"/>
    <lineage>
        <taxon>Bacteria</taxon>
        <taxon>Pseudomonadati</taxon>
        <taxon>Pseudomonadota</taxon>
        <taxon>Gammaproteobacteria</taxon>
        <taxon>Legionellales</taxon>
        <taxon>Coxiellaceae</taxon>
        <taxon>Aquicella</taxon>
    </lineage>
</organism>
<dbReference type="InterPro" id="IPR000412">
    <property type="entry name" value="ABC_2_transport"/>
</dbReference>
<feature type="transmembrane region" description="Helical" evidence="6">
    <location>
        <begin position="231"/>
        <end position="253"/>
    </location>
</feature>
<evidence type="ECO:0000256" key="1">
    <source>
        <dbReference type="ARBA" id="ARBA00004141"/>
    </source>
</evidence>
<name>A0A370GG08_9COXI</name>
<dbReference type="AlphaFoldDB" id="A0A370GG08"/>
<dbReference type="PROSITE" id="PS51012">
    <property type="entry name" value="ABC_TM2"/>
    <property type="match status" value="1"/>
</dbReference>
<evidence type="ECO:0000256" key="4">
    <source>
        <dbReference type="ARBA" id="ARBA00022989"/>
    </source>
</evidence>
<keyword evidence="5 6" id="KW-0472">Membrane</keyword>
<dbReference type="GO" id="GO:0140359">
    <property type="term" value="F:ABC-type transporter activity"/>
    <property type="evidence" value="ECO:0007669"/>
    <property type="project" value="InterPro"/>
</dbReference>
<dbReference type="NCBIfam" id="NF011648">
    <property type="entry name" value="PRK15066.1"/>
    <property type="match status" value="1"/>
</dbReference>
<feature type="transmembrane region" description="Helical" evidence="6">
    <location>
        <begin position="28"/>
        <end position="51"/>
    </location>
</feature>
<dbReference type="InterPro" id="IPR052522">
    <property type="entry name" value="ABC-2_transport_permease"/>
</dbReference>
<feature type="transmembrane region" description="Helical" evidence="6">
    <location>
        <begin position="142"/>
        <end position="164"/>
    </location>
</feature>
<dbReference type="PRINTS" id="PR00164">
    <property type="entry name" value="ABC2TRNSPORT"/>
</dbReference>
<evidence type="ECO:0000313" key="8">
    <source>
        <dbReference type="EMBL" id="RDI41324.1"/>
    </source>
</evidence>
<dbReference type="Pfam" id="PF01061">
    <property type="entry name" value="ABC2_membrane"/>
    <property type="match status" value="1"/>
</dbReference>
<feature type="transmembrane region" description="Helical" evidence="6">
    <location>
        <begin position="108"/>
        <end position="136"/>
    </location>
</feature>
<sequence>MTSRTGLYPTLVALETILRKEIFRFMRIWTQTLLPPAITMSLYFIIFGKFIGSQIRDVQGFSYIQYIVPGLVMMSVMTNSYANTASSFFLTKFNKSIEEMVVSPMPSFVILLGFMLGGTLRGLLVGIIVMLISLLFTHVPLFHPFIILLMAILSAMVFSLGGLINGVYAKRFDDISFIPTFVLTPLTYLGGVFYSIQQLPPTWRTLSLLNPILDMVDTFRFGMLGVSDLNVYLGFSLVSILFIALFFWAWALLHKGVGIKV</sequence>
<dbReference type="OrthoDB" id="9804001at2"/>